<name>A0AC60QE99_IXOPE</name>
<organism evidence="1 2">
    <name type="scientific">Ixodes persulcatus</name>
    <name type="common">Taiga tick</name>
    <dbReference type="NCBI Taxonomy" id="34615"/>
    <lineage>
        <taxon>Eukaryota</taxon>
        <taxon>Metazoa</taxon>
        <taxon>Ecdysozoa</taxon>
        <taxon>Arthropoda</taxon>
        <taxon>Chelicerata</taxon>
        <taxon>Arachnida</taxon>
        <taxon>Acari</taxon>
        <taxon>Parasitiformes</taxon>
        <taxon>Ixodida</taxon>
        <taxon>Ixodoidea</taxon>
        <taxon>Ixodidae</taxon>
        <taxon>Ixodinae</taxon>
        <taxon>Ixodes</taxon>
    </lineage>
</organism>
<protein>
    <submittedName>
        <fullName evidence="1">Uncharacterized protein</fullName>
    </submittedName>
</protein>
<evidence type="ECO:0000313" key="1">
    <source>
        <dbReference type="EMBL" id="KAG0432105.1"/>
    </source>
</evidence>
<gene>
    <name evidence="1" type="ORF">HPB47_021168</name>
</gene>
<dbReference type="Proteomes" id="UP000805193">
    <property type="component" value="Unassembled WGS sequence"/>
</dbReference>
<proteinExistence type="predicted"/>
<sequence>MLSSAEVRDEHSDHDDRQHDDLTTEAWDTATSNDHGLAPDGATSGVLDFQVLMQAAVRTAGDNDLLLCREGAAARRRPLQVRAQCVGEEHNARATESKALLQFGCSSSSNPSKVFKRSRNTRCRPIITTAYWANTGSLRCRRRVTVDIASFIFANPSANQFATGATNSATSQLPAQKKPSYVLGVDNATTTSVEPTPAASIVKEITPPTHLSAQ</sequence>
<accession>A0AC60QE99</accession>
<comment type="caution">
    <text evidence="1">The sequence shown here is derived from an EMBL/GenBank/DDBJ whole genome shotgun (WGS) entry which is preliminary data.</text>
</comment>
<reference evidence="1 2" key="1">
    <citation type="journal article" date="2020" name="Cell">
        <title>Large-Scale Comparative Analyses of Tick Genomes Elucidate Their Genetic Diversity and Vector Capacities.</title>
        <authorList>
            <consortium name="Tick Genome and Microbiome Consortium (TIGMIC)"/>
            <person name="Jia N."/>
            <person name="Wang J."/>
            <person name="Shi W."/>
            <person name="Du L."/>
            <person name="Sun Y."/>
            <person name="Zhan W."/>
            <person name="Jiang J.F."/>
            <person name="Wang Q."/>
            <person name="Zhang B."/>
            <person name="Ji P."/>
            <person name="Bell-Sakyi L."/>
            <person name="Cui X.M."/>
            <person name="Yuan T.T."/>
            <person name="Jiang B.G."/>
            <person name="Yang W.F."/>
            <person name="Lam T.T."/>
            <person name="Chang Q.C."/>
            <person name="Ding S.J."/>
            <person name="Wang X.J."/>
            <person name="Zhu J.G."/>
            <person name="Ruan X.D."/>
            <person name="Zhao L."/>
            <person name="Wei J.T."/>
            <person name="Ye R.Z."/>
            <person name="Que T.C."/>
            <person name="Du C.H."/>
            <person name="Zhou Y.H."/>
            <person name="Cheng J.X."/>
            <person name="Dai P.F."/>
            <person name="Guo W.B."/>
            <person name="Han X.H."/>
            <person name="Huang E.J."/>
            <person name="Li L.F."/>
            <person name="Wei W."/>
            <person name="Gao Y.C."/>
            <person name="Liu J.Z."/>
            <person name="Shao H.Z."/>
            <person name="Wang X."/>
            <person name="Wang C.C."/>
            <person name="Yang T.C."/>
            <person name="Huo Q.B."/>
            <person name="Li W."/>
            <person name="Chen H.Y."/>
            <person name="Chen S.E."/>
            <person name="Zhou L.G."/>
            <person name="Ni X.B."/>
            <person name="Tian J.H."/>
            <person name="Sheng Y."/>
            <person name="Liu T."/>
            <person name="Pan Y.S."/>
            <person name="Xia L.Y."/>
            <person name="Li J."/>
            <person name="Zhao F."/>
            <person name="Cao W.C."/>
        </authorList>
    </citation>
    <scope>NUCLEOTIDE SEQUENCE [LARGE SCALE GENOMIC DNA]</scope>
    <source>
        <strain evidence="1">Iper-2018</strain>
    </source>
</reference>
<dbReference type="EMBL" id="JABSTQ010009177">
    <property type="protein sequence ID" value="KAG0432105.1"/>
    <property type="molecule type" value="Genomic_DNA"/>
</dbReference>
<evidence type="ECO:0000313" key="2">
    <source>
        <dbReference type="Proteomes" id="UP000805193"/>
    </source>
</evidence>
<keyword evidence="2" id="KW-1185">Reference proteome</keyword>